<accession>A0A2I1F5K7</accession>
<reference evidence="1 2" key="1">
    <citation type="submission" date="2017-10" db="EMBL/GenBank/DDBJ databases">
        <title>Extensive intraspecific genome diversity in a model arbuscular mycorrhizal fungus.</title>
        <authorList>
            <person name="Chen E.C.H."/>
            <person name="Morin E."/>
            <person name="Baudet D."/>
            <person name="Noel J."/>
            <person name="Ndikumana S."/>
            <person name="Charron P."/>
            <person name="St-Onge C."/>
            <person name="Giorgi J."/>
            <person name="Grigoriev I.V."/>
            <person name="Roux C."/>
            <person name="Martin F.M."/>
            <person name="Corradi N."/>
        </authorList>
    </citation>
    <scope>NUCLEOTIDE SEQUENCE [LARGE SCALE GENOMIC DNA]</scope>
    <source>
        <strain evidence="1 2">A1</strain>
    </source>
</reference>
<dbReference type="OrthoDB" id="10334556at2759"/>
<evidence type="ECO:0000313" key="1">
    <source>
        <dbReference type="EMBL" id="PKC64187.1"/>
    </source>
</evidence>
<gene>
    <name evidence="1" type="ORF">RhiirA1_462742</name>
</gene>
<name>A0A2I1F5K7_9GLOM</name>
<protein>
    <submittedName>
        <fullName evidence="1">Uncharacterized protein</fullName>
    </submittedName>
</protein>
<reference evidence="1 2" key="2">
    <citation type="submission" date="2017-10" db="EMBL/GenBank/DDBJ databases">
        <title>Genome analyses suggest a sexual origin of heterokaryosis in a supposedly ancient asexual fungus.</title>
        <authorList>
            <person name="Corradi N."/>
            <person name="Sedzielewska K."/>
            <person name="Noel J."/>
            <person name="Charron P."/>
            <person name="Farinelli L."/>
            <person name="Marton T."/>
            <person name="Kruger M."/>
            <person name="Pelin A."/>
            <person name="Brachmann A."/>
            <person name="Corradi N."/>
        </authorList>
    </citation>
    <scope>NUCLEOTIDE SEQUENCE [LARGE SCALE GENOMIC DNA]</scope>
    <source>
        <strain evidence="1 2">A1</strain>
    </source>
</reference>
<proteinExistence type="predicted"/>
<dbReference type="VEuPathDB" id="FungiDB:RhiirA1_462742"/>
<dbReference type="Proteomes" id="UP000232688">
    <property type="component" value="Unassembled WGS sequence"/>
</dbReference>
<organism evidence="1 2">
    <name type="scientific">Rhizophagus irregularis</name>
    <dbReference type="NCBI Taxonomy" id="588596"/>
    <lineage>
        <taxon>Eukaryota</taxon>
        <taxon>Fungi</taxon>
        <taxon>Fungi incertae sedis</taxon>
        <taxon>Mucoromycota</taxon>
        <taxon>Glomeromycotina</taxon>
        <taxon>Glomeromycetes</taxon>
        <taxon>Glomerales</taxon>
        <taxon>Glomeraceae</taxon>
        <taxon>Rhizophagus</taxon>
    </lineage>
</organism>
<dbReference type="EMBL" id="LLXH01000658">
    <property type="protein sequence ID" value="PKC64187.1"/>
    <property type="molecule type" value="Genomic_DNA"/>
</dbReference>
<comment type="caution">
    <text evidence="1">The sequence shown here is derived from an EMBL/GenBank/DDBJ whole genome shotgun (WGS) entry which is preliminary data.</text>
</comment>
<evidence type="ECO:0000313" key="2">
    <source>
        <dbReference type="Proteomes" id="UP000232688"/>
    </source>
</evidence>
<dbReference type="AlphaFoldDB" id="A0A2I1F5K7"/>
<sequence length="185" mass="21286">MSTDSNKSSTSNITLHHLHLKFNLHIIKITIIMALMKRKQMDSISWNSVASGGAYRYSNKDGSYDYYQNSDGSKYLYRWKRKFLLRRILSIIFFDNEVSAVTTTFAHTIIGGTFKILIVENLIVHNSARASGLETHRGDTPVSGGSYHYSNLDNSCYYQNPDDENGFSSYKKYKSTRIMEFFFPN</sequence>